<evidence type="ECO:0000256" key="4">
    <source>
        <dbReference type="ARBA" id="ARBA00023136"/>
    </source>
</evidence>
<dbReference type="OrthoDB" id="6258237at2759"/>
<organism evidence="8 9">
    <name type="scientific">Dimorphilus gyrociliatus</name>
    <dbReference type="NCBI Taxonomy" id="2664684"/>
    <lineage>
        <taxon>Eukaryota</taxon>
        <taxon>Metazoa</taxon>
        <taxon>Spiralia</taxon>
        <taxon>Lophotrochozoa</taxon>
        <taxon>Annelida</taxon>
        <taxon>Polychaeta</taxon>
        <taxon>Polychaeta incertae sedis</taxon>
        <taxon>Dinophilidae</taxon>
        <taxon>Dimorphilus</taxon>
    </lineage>
</organism>
<evidence type="ECO:0000256" key="6">
    <source>
        <dbReference type="SAM" id="Phobius"/>
    </source>
</evidence>
<dbReference type="Pfam" id="PF01284">
    <property type="entry name" value="MARVEL"/>
    <property type="match status" value="1"/>
</dbReference>
<accession>A0A7I8WD61</accession>
<protein>
    <submittedName>
        <fullName evidence="8">DgyrCDS14282</fullName>
    </submittedName>
</protein>
<dbReference type="PANTHER" id="PTHR22776">
    <property type="entry name" value="MARVEL-CONTAINING POTENTIAL LIPID RAFT-ASSOCIATED PROTEIN"/>
    <property type="match status" value="1"/>
</dbReference>
<evidence type="ECO:0000256" key="5">
    <source>
        <dbReference type="PROSITE-ProRule" id="PRU00581"/>
    </source>
</evidence>
<feature type="transmembrane region" description="Helical" evidence="6">
    <location>
        <begin position="137"/>
        <end position="157"/>
    </location>
</feature>
<feature type="transmembrane region" description="Helical" evidence="6">
    <location>
        <begin position="98"/>
        <end position="117"/>
    </location>
</feature>
<keyword evidence="4 5" id="KW-0472">Membrane</keyword>
<evidence type="ECO:0000256" key="3">
    <source>
        <dbReference type="ARBA" id="ARBA00022989"/>
    </source>
</evidence>
<feature type="transmembrane region" description="Helical" evidence="6">
    <location>
        <begin position="65"/>
        <end position="86"/>
    </location>
</feature>
<feature type="transmembrane region" description="Helical" evidence="6">
    <location>
        <begin position="33"/>
        <end position="53"/>
    </location>
</feature>
<dbReference type="InterPro" id="IPR008253">
    <property type="entry name" value="Marvel"/>
</dbReference>
<dbReference type="PROSITE" id="PS51225">
    <property type="entry name" value="MARVEL"/>
    <property type="match status" value="1"/>
</dbReference>
<evidence type="ECO:0000313" key="8">
    <source>
        <dbReference type="EMBL" id="CAD5126110.1"/>
    </source>
</evidence>
<keyword evidence="2 5" id="KW-0812">Transmembrane</keyword>
<sequence>MERNQTVITTTTTTTTEENSGIMDRAYYRGIPAVTKAFEAILSLIAFILIMVAPSCVKTSITAGYFKFVTITAFILVCIVWLLFLCKLQRRIFRCTCINWPFLMFAFYGIICVFYFFGDLILAVQACNGVEKASVAFGFLALFAFLFDFGFSVRDYIMARRGLNKAIRETTNVAEGKY</sequence>
<evidence type="ECO:0000256" key="1">
    <source>
        <dbReference type="ARBA" id="ARBA00004141"/>
    </source>
</evidence>
<keyword evidence="3 6" id="KW-1133">Transmembrane helix</keyword>
<feature type="domain" description="MARVEL" evidence="7">
    <location>
        <begin position="27"/>
        <end position="157"/>
    </location>
</feature>
<comment type="caution">
    <text evidence="8">The sequence shown here is derived from an EMBL/GenBank/DDBJ whole genome shotgun (WGS) entry which is preliminary data.</text>
</comment>
<evidence type="ECO:0000256" key="2">
    <source>
        <dbReference type="ARBA" id="ARBA00022692"/>
    </source>
</evidence>
<dbReference type="Proteomes" id="UP000549394">
    <property type="component" value="Unassembled WGS sequence"/>
</dbReference>
<keyword evidence="9" id="KW-1185">Reference proteome</keyword>
<dbReference type="PANTHER" id="PTHR22776:SF89">
    <property type="entry name" value="CKLF-LIKE MARVEL TRANSMEMBRANE DOMAIN-CONTAINING PROTEIN 7"/>
    <property type="match status" value="1"/>
</dbReference>
<reference evidence="8 9" key="1">
    <citation type="submission" date="2020-08" db="EMBL/GenBank/DDBJ databases">
        <authorList>
            <person name="Hejnol A."/>
        </authorList>
    </citation>
    <scope>NUCLEOTIDE SEQUENCE [LARGE SCALE GENOMIC DNA]</scope>
</reference>
<dbReference type="EMBL" id="CAJFCJ010000032">
    <property type="protein sequence ID" value="CAD5126110.1"/>
    <property type="molecule type" value="Genomic_DNA"/>
</dbReference>
<comment type="subcellular location">
    <subcellularLocation>
        <location evidence="1">Membrane</location>
        <topology evidence="1">Multi-pass membrane protein</topology>
    </subcellularLocation>
</comment>
<dbReference type="InterPro" id="IPR050578">
    <property type="entry name" value="MARVEL-CKLF_proteins"/>
</dbReference>
<name>A0A7I8WD61_9ANNE</name>
<evidence type="ECO:0000259" key="7">
    <source>
        <dbReference type="PROSITE" id="PS51225"/>
    </source>
</evidence>
<gene>
    <name evidence="8" type="ORF">DGYR_LOCUS13387</name>
</gene>
<proteinExistence type="predicted"/>
<evidence type="ECO:0000313" key="9">
    <source>
        <dbReference type="Proteomes" id="UP000549394"/>
    </source>
</evidence>
<dbReference type="AlphaFoldDB" id="A0A7I8WD61"/>
<dbReference type="GO" id="GO:0016020">
    <property type="term" value="C:membrane"/>
    <property type="evidence" value="ECO:0007669"/>
    <property type="project" value="UniProtKB-SubCell"/>
</dbReference>